<proteinExistence type="predicted"/>
<accession>A0A9D1SGL2</accession>
<organism evidence="1 2">
    <name type="scientific">Candidatus Scatosoma pullistercoris</name>
    <dbReference type="NCBI Taxonomy" id="2840934"/>
    <lineage>
        <taxon>Bacteria</taxon>
        <taxon>Bacillati</taxon>
        <taxon>Bacillota</taxon>
        <taxon>Clostridia</taxon>
        <taxon>Candidatus Scatosoma</taxon>
    </lineage>
</organism>
<reference evidence="1" key="2">
    <citation type="journal article" date="2021" name="PeerJ">
        <title>Extensive microbial diversity within the chicken gut microbiome revealed by metagenomics and culture.</title>
        <authorList>
            <person name="Gilroy R."/>
            <person name="Ravi A."/>
            <person name="Getino M."/>
            <person name="Pursley I."/>
            <person name="Horton D.L."/>
            <person name="Alikhan N.F."/>
            <person name="Baker D."/>
            <person name="Gharbi K."/>
            <person name="Hall N."/>
            <person name="Watson M."/>
            <person name="Adriaenssens E.M."/>
            <person name="Foster-Nyarko E."/>
            <person name="Jarju S."/>
            <person name="Secka A."/>
            <person name="Antonio M."/>
            <person name="Oren A."/>
            <person name="Chaudhuri R.R."/>
            <person name="La Ragione R."/>
            <person name="Hildebrand F."/>
            <person name="Pallen M.J."/>
        </authorList>
    </citation>
    <scope>NUCLEOTIDE SEQUENCE</scope>
    <source>
        <strain evidence="1">11687</strain>
    </source>
</reference>
<gene>
    <name evidence="1" type="ORF">IAC57_02385</name>
</gene>
<sequence length="144" mass="15333">MVTLTTGDTVDLTKLESATYADGTTGLTIEALDGNPLQTEVEALFSIKLYVNTTTDSAVAATEYGNGDYANGIELEAKTGVAYIYAELTWTSADRTYYEATTNHAHAESLADALDTWVGENITEIGFEVSYTAVQNTERPGAGA</sequence>
<name>A0A9D1SGL2_9FIRM</name>
<comment type="caution">
    <text evidence="1">The sequence shown here is derived from an EMBL/GenBank/DDBJ whole genome shotgun (WGS) entry which is preliminary data.</text>
</comment>
<dbReference type="EMBL" id="DVMZ01000064">
    <property type="protein sequence ID" value="HIU58927.1"/>
    <property type="molecule type" value="Genomic_DNA"/>
</dbReference>
<dbReference type="AlphaFoldDB" id="A0A9D1SGL2"/>
<evidence type="ECO:0000313" key="1">
    <source>
        <dbReference type="EMBL" id="HIU58927.1"/>
    </source>
</evidence>
<reference evidence="1" key="1">
    <citation type="submission" date="2020-10" db="EMBL/GenBank/DDBJ databases">
        <authorList>
            <person name="Gilroy R."/>
        </authorList>
    </citation>
    <scope>NUCLEOTIDE SEQUENCE</scope>
    <source>
        <strain evidence="1">11687</strain>
    </source>
</reference>
<protein>
    <submittedName>
        <fullName evidence="1">Uncharacterized protein</fullName>
    </submittedName>
</protein>
<evidence type="ECO:0000313" key="2">
    <source>
        <dbReference type="Proteomes" id="UP000824081"/>
    </source>
</evidence>
<dbReference type="Proteomes" id="UP000824081">
    <property type="component" value="Unassembled WGS sequence"/>
</dbReference>